<protein>
    <submittedName>
        <fullName evidence="3">Uncharacterized protein</fullName>
    </submittedName>
</protein>
<sequence length="348" mass="38427">MSLPPAESHAELQSQTTALLCPLALGGQFFMILYGLYLVQHFQYCRSTLYAKLTRPVKSTLWIVCFLVTTYMGLIAADVTYWMVTIDRSPLQILLGVRLDMILPMFGCFLVRRSWVRWGFLAAVGLCILVSLCGSVLTCAAGLMYLNETIERLLPFDYNDGIAMWLWVQTDSLLRRLIQTALLTASYTAFLAVTGAALATGTADVAVHITLVHWAFWIPLPACYALSLYTTLSARRMVNDYLCSRPTGGARAPAALPLHNADAATRSVLGSRAGSDGAQNAQRSARDTIKWEREEKEFASQSRHETELNEAGEPVDGRHTGEVKPGLAEQDEDPSDFVAISIQESHSR</sequence>
<feature type="transmembrane region" description="Helical" evidence="2">
    <location>
        <begin position="60"/>
        <end position="84"/>
    </location>
</feature>
<feature type="transmembrane region" description="Helical" evidence="2">
    <location>
        <begin position="90"/>
        <end position="111"/>
    </location>
</feature>
<gene>
    <name evidence="3" type="ORF">Rhopal_004277-T1</name>
</gene>
<evidence type="ECO:0000256" key="2">
    <source>
        <dbReference type="SAM" id="Phobius"/>
    </source>
</evidence>
<dbReference type="Proteomes" id="UP001342314">
    <property type="component" value="Unassembled WGS sequence"/>
</dbReference>
<feature type="compositionally biased region" description="Basic and acidic residues" evidence="1">
    <location>
        <begin position="294"/>
        <end position="307"/>
    </location>
</feature>
<dbReference type="AlphaFoldDB" id="A0AAV5GM16"/>
<feature type="region of interest" description="Disordered" evidence="1">
    <location>
        <begin position="270"/>
        <end position="289"/>
    </location>
</feature>
<evidence type="ECO:0000313" key="3">
    <source>
        <dbReference type="EMBL" id="GJN91258.1"/>
    </source>
</evidence>
<feature type="transmembrane region" description="Helical" evidence="2">
    <location>
        <begin position="17"/>
        <end position="39"/>
    </location>
</feature>
<reference evidence="3 4" key="1">
    <citation type="submission" date="2021-12" db="EMBL/GenBank/DDBJ databases">
        <title>High titer production of polyol ester of fatty acids by Rhodotorula paludigena BS15 towards product separation-free biomass refinery.</title>
        <authorList>
            <person name="Mano J."/>
            <person name="Ono H."/>
            <person name="Tanaka T."/>
            <person name="Naito K."/>
            <person name="Sushida H."/>
            <person name="Ike M."/>
            <person name="Tokuyasu K."/>
            <person name="Kitaoka M."/>
        </authorList>
    </citation>
    <scope>NUCLEOTIDE SEQUENCE [LARGE SCALE GENOMIC DNA]</scope>
    <source>
        <strain evidence="3 4">BS15</strain>
    </source>
</reference>
<feature type="transmembrane region" description="Helical" evidence="2">
    <location>
        <begin position="180"/>
        <end position="199"/>
    </location>
</feature>
<feature type="transmembrane region" description="Helical" evidence="2">
    <location>
        <begin position="118"/>
        <end position="146"/>
    </location>
</feature>
<evidence type="ECO:0000256" key="1">
    <source>
        <dbReference type="SAM" id="MobiDB-lite"/>
    </source>
</evidence>
<keyword evidence="2" id="KW-0472">Membrane</keyword>
<proteinExistence type="predicted"/>
<evidence type="ECO:0000313" key="4">
    <source>
        <dbReference type="Proteomes" id="UP001342314"/>
    </source>
</evidence>
<keyword evidence="2" id="KW-1133">Transmembrane helix</keyword>
<feature type="region of interest" description="Disordered" evidence="1">
    <location>
        <begin position="294"/>
        <end position="348"/>
    </location>
</feature>
<accession>A0AAV5GM16</accession>
<organism evidence="3 4">
    <name type="scientific">Rhodotorula paludigena</name>
    <dbReference type="NCBI Taxonomy" id="86838"/>
    <lineage>
        <taxon>Eukaryota</taxon>
        <taxon>Fungi</taxon>
        <taxon>Dikarya</taxon>
        <taxon>Basidiomycota</taxon>
        <taxon>Pucciniomycotina</taxon>
        <taxon>Microbotryomycetes</taxon>
        <taxon>Sporidiobolales</taxon>
        <taxon>Sporidiobolaceae</taxon>
        <taxon>Rhodotorula</taxon>
    </lineage>
</organism>
<name>A0AAV5GM16_9BASI</name>
<dbReference type="EMBL" id="BQKY01000008">
    <property type="protein sequence ID" value="GJN91258.1"/>
    <property type="molecule type" value="Genomic_DNA"/>
</dbReference>
<keyword evidence="2" id="KW-0812">Transmembrane</keyword>
<comment type="caution">
    <text evidence="3">The sequence shown here is derived from an EMBL/GenBank/DDBJ whole genome shotgun (WGS) entry which is preliminary data.</text>
</comment>
<keyword evidence="4" id="KW-1185">Reference proteome</keyword>
<feature type="transmembrane region" description="Helical" evidence="2">
    <location>
        <begin position="205"/>
        <end position="229"/>
    </location>
</feature>